<dbReference type="InterPro" id="IPR019734">
    <property type="entry name" value="TPR_rpt"/>
</dbReference>
<feature type="domain" description="CHAT" evidence="1">
    <location>
        <begin position="612"/>
        <end position="886"/>
    </location>
</feature>
<comment type="caution">
    <text evidence="2">The sequence shown here is derived from an EMBL/GenBank/DDBJ whole genome shotgun (WGS) entry which is preliminary data.</text>
</comment>
<dbReference type="EMBL" id="JAHHHW010000096">
    <property type="protein sequence ID" value="MBW4433023.1"/>
    <property type="molecule type" value="Genomic_DNA"/>
</dbReference>
<reference evidence="2" key="2">
    <citation type="journal article" date="2022" name="Microbiol. Resour. Announc.">
        <title>Metagenome Sequencing to Explore Phylogenomics of Terrestrial Cyanobacteria.</title>
        <authorList>
            <person name="Ward R.D."/>
            <person name="Stajich J.E."/>
            <person name="Johansen J.R."/>
            <person name="Huntemann M."/>
            <person name="Clum A."/>
            <person name="Foster B."/>
            <person name="Foster B."/>
            <person name="Roux S."/>
            <person name="Palaniappan K."/>
            <person name="Varghese N."/>
            <person name="Mukherjee S."/>
            <person name="Reddy T.B.K."/>
            <person name="Daum C."/>
            <person name="Copeland A."/>
            <person name="Chen I.A."/>
            <person name="Ivanova N.N."/>
            <person name="Kyrpides N.C."/>
            <person name="Shapiro N."/>
            <person name="Eloe-Fadrosh E.A."/>
            <person name="Pietrasiak N."/>
        </authorList>
    </citation>
    <scope>NUCLEOTIDE SEQUENCE</scope>
    <source>
        <strain evidence="2">HA4357-MV3</strain>
    </source>
</reference>
<evidence type="ECO:0000313" key="3">
    <source>
        <dbReference type="Proteomes" id="UP000813215"/>
    </source>
</evidence>
<dbReference type="Pfam" id="PF12770">
    <property type="entry name" value="CHAT"/>
    <property type="match status" value="1"/>
</dbReference>
<sequence>MTALLVIFEFNLNFGIQLAVPFAQAKSNSNQSNAQSLVAQAQKLYENGNYTLAVEILQQAIEAFQASGDQLEQAMALSNLALVVKQLGQIQTSYSYITKSLEILKINRNPQLLAQSLEIQGNLLLELGKTQEASDTWQQAAKIYTQLGDEVGKIRSLINLAQAEQTLGLYLQARTNLQEVVKSVDKQPDSVMKITLLRSLGDVLQLVGELHDSEKYLQQSRNLAQKLRSPEQLAETLLSLGNIQRGFGNSASNQKNAINGERPTPLRYITSNLNNPISSEASKYYQQAVQFYEQAATVYNSPVVQVQAKLNQLSVLLEMHNWSQAQQLYTDIQSRLNQVPINQTAIFARINLAQSLVHLKQATNVDILTWEEIAQGLATAIKQARSIGDQRSEAYALGALGGVYLETKDFANAQKLTDQGLKIALSMRMGDIAYLWQWQLGYIFKMRDNIPSAIASYNDAYDTLISLRKDLVALNPDVQFSFRDNVEPVYRQFVDLLLQPQDQSRKISKENLQQARTVIEALQFTELENFFRQACLEPSSKNIDDVVDKTDSKTAVIYPILLKDRLEIILKLPNKSELEHYTVYKRANEVEKNLEELQRSLAEPDETKDVKKYSQEVYNWLIKPRENKLVEMNIKTLVFVLDGSLRNIPMAVLYDQQEKKFLIEKYAIALAPGLQLVDPKPLQRRKIYALTAGVSQKRKFGDRSFAPLKNVEVELRDIQSAIPKHKRLLNRNFTEENVRSQIKEASYNVVHIATHGEFSSNAEKTFILTWDQLLKVKDFDQLLRLGNSSKSRAIELLVLSACQTAVGDKRATLGLAGIAVRAGTRSTLATLWSVDDGSTAKLMIKFYQELEDPKLTKAEALQRAQLDLLNKHKIPYLWAPYILVGNWL</sequence>
<dbReference type="InterPro" id="IPR024983">
    <property type="entry name" value="CHAT_dom"/>
</dbReference>
<dbReference type="PANTHER" id="PTHR10098:SF112">
    <property type="entry name" value="SLR0380 PROTEIN"/>
    <property type="match status" value="1"/>
</dbReference>
<dbReference type="Gene3D" id="1.25.40.10">
    <property type="entry name" value="Tetratricopeptide repeat domain"/>
    <property type="match status" value="3"/>
</dbReference>
<evidence type="ECO:0000313" key="2">
    <source>
        <dbReference type="EMBL" id="MBW4433023.1"/>
    </source>
</evidence>
<dbReference type="SMART" id="SM00028">
    <property type="entry name" value="TPR"/>
    <property type="match status" value="6"/>
</dbReference>
<dbReference type="Proteomes" id="UP000813215">
    <property type="component" value="Unassembled WGS sequence"/>
</dbReference>
<proteinExistence type="predicted"/>
<dbReference type="InterPro" id="IPR011990">
    <property type="entry name" value="TPR-like_helical_dom_sf"/>
</dbReference>
<dbReference type="Pfam" id="PF13424">
    <property type="entry name" value="TPR_12"/>
    <property type="match status" value="1"/>
</dbReference>
<dbReference type="PANTHER" id="PTHR10098">
    <property type="entry name" value="RAPSYN-RELATED"/>
    <property type="match status" value="1"/>
</dbReference>
<reference evidence="2" key="1">
    <citation type="submission" date="2021-05" db="EMBL/GenBank/DDBJ databases">
        <authorList>
            <person name="Pietrasiak N."/>
            <person name="Ward R."/>
            <person name="Stajich J.E."/>
            <person name="Kurbessoian T."/>
        </authorList>
    </citation>
    <scope>NUCLEOTIDE SEQUENCE</scope>
    <source>
        <strain evidence="2">HA4357-MV3</strain>
    </source>
</reference>
<organism evidence="2 3">
    <name type="scientific">Pelatocladus maniniholoensis HA4357-MV3</name>
    <dbReference type="NCBI Taxonomy" id="1117104"/>
    <lineage>
        <taxon>Bacteria</taxon>
        <taxon>Bacillati</taxon>
        <taxon>Cyanobacteriota</taxon>
        <taxon>Cyanophyceae</taxon>
        <taxon>Nostocales</taxon>
        <taxon>Nostocaceae</taxon>
        <taxon>Pelatocladus</taxon>
    </lineage>
</organism>
<protein>
    <submittedName>
        <fullName evidence="2">CHAT domain-containing protein</fullName>
    </submittedName>
</protein>
<name>A0A9E3H927_9NOST</name>
<gene>
    <name evidence="2" type="ORF">KME28_15155</name>
</gene>
<dbReference type="SUPFAM" id="SSF48452">
    <property type="entry name" value="TPR-like"/>
    <property type="match status" value="2"/>
</dbReference>
<accession>A0A9E3H927</accession>
<evidence type="ECO:0000259" key="1">
    <source>
        <dbReference type="Pfam" id="PF12770"/>
    </source>
</evidence>
<dbReference type="AlphaFoldDB" id="A0A9E3H927"/>